<organism evidence="1">
    <name type="scientific">Ralstonia solanacearum</name>
    <name type="common">Pseudomonas solanacearum</name>
    <dbReference type="NCBI Taxonomy" id="305"/>
    <lineage>
        <taxon>Bacteria</taxon>
        <taxon>Pseudomonadati</taxon>
        <taxon>Pseudomonadota</taxon>
        <taxon>Betaproteobacteria</taxon>
        <taxon>Burkholderiales</taxon>
        <taxon>Burkholderiaceae</taxon>
        <taxon>Ralstonia</taxon>
        <taxon>Ralstonia solanacearum species complex</taxon>
    </lineage>
</organism>
<evidence type="ECO:0000313" key="1">
    <source>
        <dbReference type="EMBL" id="CUV15561.1"/>
    </source>
</evidence>
<dbReference type="EMBL" id="LN899819">
    <property type="protein sequence ID" value="CUV15561.1"/>
    <property type="molecule type" value="Genomic_DNA"/>
</dbReference>
<reference evidence="1" key="1">
    <citation type="submission" date="2015-10" db="EMBL/GenBank/DDBJ databases">
        <authorList>
            <person name="Gilbert D.G."/>
        </authorList>
    </citation>
    <scope>NUCLEOTIDE SEQUENCE</scope>
    <source>
        <strain evidence="1">Phyl III-seqv23</strain>
    </source>
</reference>
<sequence>MSKVEDEQPNIEVRQTSLSNALFGRNGAQFLGLEVRYAKPQTVGRFLRAKQRFRAGLDAEDRLVKASLSKNALGRALNSDSTIRTTQCIGCRPAPHRPFSRPAMKNLVDLLAPAHGEAIVLMPLTRVLAEGRTCVGRLTIFPPGDLQLNPDDATVIPRKDLASIQSQLTGFSFELFEEFAAVGFCTQLSIENLQQHDHDADITLLSQLAGLSERSFDLLRLNFCRLDLPDTLPGPVGVWDISTSFVGAVIYFPDEGAWCEIAGAAAAYTSIVSGIGLDLDGCSTDLPPSELDGEVGAIAAHALSLLSDAMHARNDTTKFVRCMTLLEFLGSPDEYRQWKKLKGEIACHLARDKENYLSMLDELRLFTSFENENNEQMGYRTLVVHHGKFIEDILPTRPQRQILFRKLQTYCHAVIDDMIDHASMAWEDFVEFRMQKKKRLGIL</sequence>
<protein>
    <submittedName>
        <fullName evidence="1">Uncharacterized protein</fullName>
    </submittedName>
</protein>
<proteinExistence type="predicted"/>
<gene>
    <name evidence="1" type="ORF">RUN39_v1_1680002</name>
</gene>
<accession>A0A0S4TZZ4</accession>
<name>A0A0S4TZZ4_RALSL</name>
<dbReference type="AlphaFoldDB" id="A0A0S4TZZ4"/>